<keyword evidence="2" id="KW-1185">Reference proteome</keyword>
<dbReference type="InterPro" id="IPR036628">
    <property type="entry name" value="Clp_N_dom_sf"/>
</dbReference>
<dbReference type="Gene3D" id="3.30.530.20">
    <property type="match status" value="1"/>
</dbReference>
<accession>A0ABQ6IN07</accession>
<name>A0ABQ6IN07_9MICO</name>
<dbReference type="Gene3D" id="1.10.1780.10">
    <property type="entry name" value="Clp, N-terminal domain"/>
    <property type="match status" value="1"/>
</dbReference>
<sequence length="330" mass="36218">MSKLSVAAATSHTLSLTAMEEASRLGERTVGVDHLFLALVVNEQVAGQVLRSLGITLDLAHAAVAAQHAAQLASLGVRSEAPAPGRITFYETNDYSLNESACEVVKRSVEGKKRGDAAAVLREVVTEPSGLIEAVLHRLGTSPDVVLARLEEVTRHPARAQHSFGPGALSSSSEGFVPADVAQVWALLCDPARMPEWEPGTGSVEDVPSRATIGSRWVSQARTEGPDGKPFDVKQERRRAAVKLTDREEFSRIEWRFTWPDAPKSPMRQVRIDLEPAAGGTQLSLSIAWVRRPDAPRRIPLLRWLLRPLRRFGMWMQLMQLSGSISRVFR</sequence>
<dbReference type="InterPro" id="IPR019587">
    <property type="entry name" value="Polyketide_cyclase/dehydratase"/>
</dbReference>
<evidence type="ECO:0008006" key="3">
    <source>
        <dbReference type="Google" id="ProtNLM"/>
    </source>
</evidence>
<reference evidence="2" key="1">
    <citation type="journal article" date="2019" name="Int. J. Syst. Evol. Microbiol.">
        <title>The Global Catalogue of Microorganisms (GCM) 10K type strain sequencing project: providing services to taxonomists for standard genome sequencing and annotation.</title>
        <authorList>
            <consortium name="The Broad Institute Genomics Platform"/>
            <consortium name="The Broad Institute Genome Sequencing Center for Infectious Disease"/>
            <person name="Wu L."/>
            <person name="Ma J."/>
        </authorList>
    </citation>
    <scope>NUCLEOTIDE SEQUENCE [LARGE SCALE GENOMIC DNA]</scope>
    <source>
        <strain evidence="2">NBRC 113072</strain>
    </source>
</reference>
<protein>
    <recommendedName>
        <fullName evidence="3">ClpA/ClpB-like protein</fullName>
    </recommendedName>
</protein>
<dbReference type="Proteomes" id="UP001157126">
    <property type="component" value="Unassembled WGS sequence"/>
</dbReference>
<proteinExistence type="predicted"/>
<dbReference type="SUPFAM" id="SSF81923">
    <property type="entry name" value="Double Clp-N motif"/>
    <property type="match status" value="1"/>
</dbReference>
<dbReference type="Pfam" id="PF10604">
    <property type="entry name" value="Polyketide_cyc2"/>
    <property type="match status" value="1"/>
</dbReference>
<gene>
    <name evidence="1" type="ORF">GCM10025883_05360</name>
</gene>
<dbReference type="InterPro" id="IPR023393">
    <property type="entry name" value="START-like_dom_sf"/>
</dbReference>
<evidence type="ECO:0000313" key="2">
    <source>
        <dbReference type="Proteomes" id="UP001157126"/>
    </source>
</evidence>
<evidence type="ECO:0000313" key="1">
    <source>
        <dbReference type="EMBL" id="GMA38491.1"/>
    </source>
</evidence>
<comment type="caution">
    <text evidence="1">The sequence shown here is derived from an EMBL/GenBank/DDBJ whole genome shotgun (WGS) entry which is preliminary data.</text>
</comment>
<dbReference type="RefSeq" id="WP_284302558.1">
    <property type="nucleotide sequence ID" value="NZ_BSUO01000001.1"/>
</dbReference>
<dbReference type="EMBL" id="BSUO01000001">
    <property type="protein sequence ID" value="GMA38491.1"/>
    <property type="molecule type" value="Genomic_DNA"/>
</dbReference>
<dbReference type="SUPFAM" id="SSF55961">
    <property type="entry name" value="Bet v1-like"/>
    <property type="match status" value="1"/>
</dbReference>
<organism evidence="1 2">
    <name type="scientific">Mobilicoccus caccae</name>
    <dbReference type="NCBI Taxonomy" id="1859295"/>
    <lineage>
        <taxon>Bacteria</taxon>
        <taxon>Bacillati</taxon>
        <taxon>Actinomycetota</taxon>
        <taxon>Actinomycetes</taxon>
        <taxon>Micrococcales</taxon>
        <taxon>Dermatophilaceae</taxon>
        <taxon>Mobilicoccus</taxon>
    </lineage>
</organism>